<proteinExistence type="predicted"/>
<name>A0A0D7A240_9AGAR</name>
<dbReference type="AlphaFoldDB" id="A0A0D7A240"/>
<protein>
    <submittedName>
        <fullName evidence="2">Uncharacterized protein</fullName>
    </submittedName>
</protein>
<sequence>MTQYLIALVDNAMEEYHYETATLALDQLRSKKFKPHPPHIRQLVYLSLFSISILSDKSKEYQGTSVPSTPSKMPRQTRTNLLPSSDSITAARRLLIAFGISHFPDDIFRALPAYRDLPPPFWQNESSMDSDIARAALAIKDCKTCWNFLTDSFMERKMSMLMSPRKKRGRGAREDDYDGIAIVNDGPKAPVGPNAWPVLEWLIDLFEKDELCNQAKESGGLYSPHLLAQIPPARNGSARWEVHLPLDIAFYCFEQVDERKRRIGRRLLTMLINLTATTQIDIGILVDALITRMKTLSVDQVADLFPGIGNSRVVTNFKFLTCRKYLQDQTGMSGTAVCSSSKTLVRPRAARPRALRKGTAPVPASGPASVPIIASLADTSMRVQPVRLPLAQDVIHLIEQPASSDASPAEFARRMKFELLTAFNLLHSLQEEQDPEWQRLVSTGAVSAAAARAFGESSPLTRAVKCLLPEPSAGS</sequence>
<evidence type="ECO:0000313" key="2">
    <source>
        <dbReference type="EMBL" id="KIY44434.1"/>
    </source>
</evidence>
<organism evidence="2 3">
    <name type="scientific">Fistulina hepatica ATCC 64428</name>
    <dbReference type="NCBI Taxonomy" id="1128425"/>
    <lineage>
        <taxon>Eukaryota</taxon>
        <taxon>Fungi</taxon>
        <taxon>Dikarya</taxon>
        <taxon>Basidiomycota</taxon>
        <taxon>Agaricomycotina</taxon>
        <taxon>Agaricomycetes</taxon>
        <taxon>Agaricomycetidae</taxon>
        <taxon>Agaricales</taxon>
        <taxon>Fistulinaceae</taxon>
        <taxon>Fistulina</taxon>
    </lineage>
</organism>
<evidence type="ECO:0000313" key="3">
    <source>
        <dbReference type="Proteomes" id="UP000054144"/>
    </source>
</evidence>
<accession>A0A0D7A240</accession>
<keyword evidence="3" id="KW-1185">Reference proteome</keyword>
<dbReference type="OrthoDB" id="2337158at2759"/>
<feature type="region of interest" description="Disordered" evidence="1">
    <location>
        <begin position="61"/>
        <end position="81"/>
    </location>
</feature>
<reference evidence="2 3" key="1">
    <citation type="journal article" date="2015" name="Fungal Genet. Biol.">
        <title>Evolution of novel wood decay mechanisms in Agaricales revealed by the genome sequences of Fistulina hepatica and Cylindrobasidium torrendii.</title>
        <authorList>
            <person name="Floudas D."/>
            <person name="Held B.W."/>
            <person name="Riley R."/>
            <person name="Nagy L.G."/>
            <person name="Koehler G."/>
            <person name="Ransdell A.S."/>
            <person name="Younus H."/>
            <person name="Chow J."/>
            <person name="Chiniquy J."/>
            <person name="Lipzen A."/>
            <person name="Tritt A."/>
            <person name="Sun H."/>
            <person name="Haridas S."/>
            <person name="LaButti K."/>
            <person name="Ohm R.A."/>
            <person name="Kues U."/>
            <person name="Blanchette R.A."/>
            <person name="Grigoriev I.V."/>
            <person name="Minto R.E."/>
            <person name="Hibbett D.S."/>
        </authorList>
    </citation>
    <scope>NUCLEOTIDE SEQUENCE [LARGE SCALE GENOMIC DNA]</scope>
    <source>
        <strain evidence="2 3">ATCC 64428</strain>
    </source>
</reference>
<gene>
    <name evidence="2" type="ORF">FISHEDRAFT_77630</name>
</gene>
<dbReference type="Proteomes" id="UP000054144">
    <property type="component" value="Unassembled WGS sequence"/>
</dbReference>
<evidence type="ECO:0000256" key="1">
    <source>
        <dbReference type="SAM" id="MobiDB-lite"/>
    </source>
</evidence>
<dbReference type="EMBL" id="KN882092">
    <property type="protein sequence ID" value="KIY44434.1"/>
    <property type="molecule type" value="Genomic_DNA"/>
</dbReference>